<evidence type="ECO:0000313" key="2">
    <source>
        <dbReference type="Proteomes" id="UP000554520"/>
    </source>
</evidence>
<comment type="caution">
    <text evidence="1">The sequence shown here is derived from an EMBL/GenBank/DDBJ whole genome shotgun (WGS) entry which is preliminary data.</text>
</comment>
<evidence type="ECO:0000313" key="1">
    <source>
        <dbReference type="EMBL" id="MBB3146688.1"/>
    </source>
</evidence>
<proteinExistence type="predicted"/>
<organism evidence="1 2">
    <name type="scientific">Phyllobacterium trifolii</name>
    <dbReference type="NCBI Taxonomy" id="300193"/>
    <lineage>
        <taxon>Bacteria</taxon>
        <taxon>Pseudomonadati</taxon>
        <taxon>Pseudomonadota</taxon>
        <taxon>Alphaproteobacteria</taxon>
        <taxon>Hyphomicrobiales</taxon>
        <taxon>Phyllobacteriaceae</taxon>
        <taxon>Phyllobacterium</taxon>
    </lineage>
</organism>
<sequence>MDRTKGSGASSLVCAGRKSIPYERVKFDAPDLGKRKKRPDDYIAPEATAAVVPDVA</sequence>
<reference evidence="1 2" key="1">
    <citation type="submission" date="2020-08" db="EMBL/GenBank/DDBJ databases">
        <title>Genomic Encyclopedia of Type Strains, Phase III (KMG-III): the genomes of soil and plant-associated and newly described type strains.</title>
        <authorList>
            <person name="Whitman W."/>
        </authorList>
    </citation>
    <scope>NUCLEOTIDE SEQUENCE [LARGE SCALE GENOMIC DNA]</scope>
    <source>
        <strain evidence="1 2">CECT 7015</strain>
    </source>
</reference>
<dbReference type="EMBL" id="JACHXN010000009">
    <property type="protein sequence ID" value="MBB3146688.1"/>
    <property type="molecule type" value="Genomic_DNA"/>
</dbReference>
<dbReference type="Proteomes" id="UP000554520">
    <property type="component" value="Unassembled WGS sequence"/>
</dbReference>
<protein>
    <submittedName>
        <fullName evidence="1">Uncharacterized protein</fullName>
    </submittedName>
</protein>
<keyword evidence="2" id="KW-1185">Reference proteome</keyword>
<dbReference type="AlphaFoldDB" id="A0A839U7G8"/>
<gene>
    <name evidence="1" type="ORF">FHS21_003104</name>
</gene>
<accession>A0A839U7G8</accession>
<name>A0A839U7G8_9HYPH</name>